<comment type="caution">
    <text evidence="8">The sequence shown here is derived from an EMBL/GenBank/DDBJ whole genome shotgun (WGS) entry which is preliminary data.</text>
</comment>
<dbReference type="FunFam" id="3.40.47.10:FF:000010">
    <property type="entry name" value="Acetyl-CoA acetyltransferase (Thiolase)"/>
    <property type="match status" value="1"/>
</dbReference>
<feature type="active site" description="Acyl-thioester intermediate" evidence="4">
    <location>
        <position position="89"/>
    </location>
</feature>
<feature type="active site" description="Proton acceptor" evidence="4">
    <location>
        <position position="388"/>
    </location>
</feature>
<comment type="similarity">
    <text evidence="1 5">Belongs to the thiolase-like superfamily. Thiolase family.</text>
</comment>
<dbReference type="STRING" id="1220554.GCA_001552135_06114"/>
<dbReference type="InterPro" id="IPR016039">
    <property type="entry name" value="Thiolase-like"/>
</dbReference>
<proteinExistence type="inferred from homology"/>
<reference evidence="8 9" key="1">
    <citation type="submission" date="2019-08" db="EMBL/GenBank/DDBJ databases">
        <title>Actinomadura sp. nov. CYP1-5 isolated from mountain soil.</title>
        <authorList>
            <person name="Songsumanus A."/>
            <person name="Kuncharoen N."/>
            <person name="Kudo T."/>
            <person name="Yuki M."/>
            <person name="Igarashi Y."/>
            <person name="Tanasupawat S."/>
        </authorList>
    </citation>
    <scope>NUCLEOTIDE SEQUENCE [LARGE SCALE GENOMIC DNA]</scope>
    <source>
        <strain evidence="8 9">JCM 14158</strain>
    </source>
</reference>
<evidence type="ECO:0000256" key="2">
    <source>
        <dbReference type="ARBA" id="ARBA00022679"/>
    </source>
</evidence>
<dbReference type="Proteomes" id="UP000323380">
    <property type="component" value="Unassembled WGS sequence"/>
</dbReference>
<feature type="domain" description="Thiolase C-terminal" evidence="7">
    <location>
        <begin position="280"/>
        <end position="401"/>
    </location>
</feature>
<protein>
    <submittedName>
        <fullName evidence="8">Thiolase family protein</fullName>
    </submittedName>
</protein>
<dbReference type="Pfam" id="PF00108">
    <property type="entry name" value="Thiolase_N"/>
    <property type="match status" value="1"/>
</dbReference>
<dbReference type="EMBL" id="VSFG01000005">
    <property type="protein sequence ID" value="TYB44093.1"/>
    <property type="molecule type" value="Genomic_DNA"/>
</dbReference>
<accession>A0A5D0NI82</accession>
<dbReference type="NCBIfam" id="TIGR01930">
    <property type="entry name" value="AcCoA-C-Actrans"/>
    <property type="match status" value="1"/>
</dbReference>
<evidence type="ECO:0000313" key="9">
    <source>
        <dbReference type="Proteomes" id="UP000323380"/>
    </source>
</evidence>
<evidence type="ECO:0000259" key="7">
    <source>
        <dbReference type="Pfam" id="PF02803"/>
    </source>
</evidence>
<dbReference type="CDD" id="cd00751">
    <property type="entry name" value="thiolase"/>
    <property type="match status" value="1"/>
</dbReference>
<evidence type="ECO:0000256" key="5">
    <source>
        <dbReference type="RuleBase" id="RU003557"/>
    </source>
</evidence>
<dbReference type="PANTHER" id="PTHR43365">
    <property type="entry name" value="BLR7806 PROTEIN"/>
    <property type="match status" value="1"/>
</dbReference>
<dbReference type="PIRSF" id="PIRSF000429">
    <property type="entry name" value="Ac-CoA_Ac_transf"/>
    <property type="match status" value="1"/>
</dbReference>
<feature type="active site" description="Proton acceptor" evidence="4">
    <location>
        <position position="358"/>
    </location>
</feature>
<dbReference type="InterPro" id="IPR020613">
    <property type="entry name" value="Thiolase_CS"/>
</dbReference>
<name>A0A5D0NI82_9ACTN</name>
<dbReference type="PANTHER" id="PTHR43365:SF1">
    <property type="entry name" value="ACETYL-COA C-ACYLTRANSFERASE"/>
    <property type="match status" value="1"/>
</dbReference>
<feature type="domain" description="Thiolase N-terminal" evidence="6">
    <location>
        <begin position="5"/>
        <end position="271"/>
    </location>
</feature>
<evidence type="ECO:0000259" key="6">
    <source>
        <dbReference type="Pfam" id="PF00108"/>
    </source>
</evidence>
<sequence length="403" mass="41701">MPTPVIVEAVRTPAGKRGGSLSGWHPAELAAETLKALVERAGVAPADVNDVIMGCVTQVGPQSTNIARNAVLAAGWPAAVPGTTVDRQCGSSQQAVHFAAQAVASGFMDVVVAAGVECMSTVPMFSNAPGGDIRAVYGDEVQSRYADRVSYGTSGLVPQGISAELVVDRWNLTREELDAYGLRSQRRAAAATAEGRFAREIVPVARKVRDRETGEVTAPGGAPLTEDECVRATSAEALGGLKPAFVPDGRVTAGNSSQIVDGAAAVLVMSDTAAERLGLTPRAAIRGMAVVGDDPVEMLTAPIPATRAVLARTGLTVDDIDLFEVNEAFAPVVLAWQRELGADPDRLNVNGGGISLGHPLGASGAKLMTTLLHELERTGGRYGLQTMCEGGGMANATIVERLS</sequence>
<evidence type="ECO:0000256" key="4">
    <source>
        <dbReference type="PIRSR" id="PIRSR000429-1"/>
    </source>
</evidence>
<dbReference type="Pfam" id="PF02803">
    <property type="entry name" value="Thiolase_C"/>
    <property type="match status" value="1"/>
</dbReference>
<keyword evidence="3 5" id="KW-0012">Acyltransferase</keyword>
<organism evidence="8 9">
    <name type="scientific">Actinomadura chibensis</name>
    <dbReference type="NCBI Taxonomy" id="392828"/>
    <lineage>
        <taxon>Bacteria</taxon>
        <taxon>Bacillati</taxon>
        <taxon>Actinomycetota</taxon>
        <taxon>Actinomycetes</taxon>
        <taxon>Streptosporangiales</taxon>
        <taxon>Thermomonosporaceae</taxon>
        <taxon>Actinomadura</taxon>
    </lineage>
</organism>
<keyword evidence="9" id="KW-1185">Reference proteome</keyword>
<dbReference type="InterPro" id="IPR020617">
    <property type="entry name" value="Thiolase_C"/>
</dbReference>
<dbReference type="PROSITE" id="PS00737">
    <property type="entry name" value="THIOLASE_2"/>
    <property type="match status" value="1"/>
</dbReference>
<dbReference type="RefSeq" id="WP_067899237.1">
    <property type="nucleotide sequence ID" value="NZ_VSFG01000005.1"/>
</dbReference>
<evidence type="ECO:0000256" key="3">
    <source>
        <dbReference type="ARBA" id="ARBA00023315"/>
    </source>
</evidence>
<dbReference type="Gene3D" id="3.40.47.10">
    <property type="match status" value="2"/>
</dbReference>
<dbReference type="SUPFAM" id="SSF53901">
    <property type="entry name" value="Thiolase-like"/>
    <property type="match status" value="2"/>
</dbReference>
<keyword evidence="2 5" id="KW-0808">Transferase</keyword>
<dbReference type="InterPro" id="IPR002155">
    <property type="entry name" value="Thiolase"/>
</dbReference>
<dbReference type="InterPro" id="IPR020616">
    <property type="entry name" value="Thiolase_N"/>
</dbReference>
<evidence type="ECO:0000313" key="8">
    <source>
        <dbReference type="EMBL" id="TYB44093.1"/>
    </source>
</evidence>
<gene>
    <name evidence="8" type="ORF">FXF69_24365</name>
</gene>
<dbReference type="AlphaFoldDB" id="A0A5D0NI82"/>
<dbReference type="GO" id="GO:0003988">
    <property type="term" value="F:acetyl-CoA C-acyltransferase activity"/>
    <property type="evidence" value="ECO:0007669"/>
    <property type="project" value="UniProtKB-ARBA"/>
</dbReference>
<evidence type="ECO:0000256" key="1">
    <source>
        <dbReference type="ARBA" id="ARBA00010982"/>
    </source>
</evidence>